<dbReference type="GO" id="GO:0016301">
    <property type="term" value="F:kinase activity"/>
    <property type="evidence" value="ECO:0007669"/>
    <property type="project" value="UniProtKB-KW"/>
</dbReference>
<evidence type="ECO:0000256" key="1">
    <source>
        <dbReference type="ARBA" id="ARBA00023015"/>
    </source>
</evidence>
<dbReference type="OrthoDB" id="9774616at2"/>
<evidence type="ECO:0000313" key="5">
    <source>
        <dbReference type="EMBL" id="SES95994.1"/>
    </source>
</evidence>
<dbReference type="InterPro" id="IPR036390">
    <property type="entry name" value="WH_DNA-bd_sf"/>
</dbReference>
<dbReference type="EMBL" id="FOIL01000002">
    <property type="protein sequence ID" value="SES95994.1"/>
    <property type="molecule type" value="Genomic_DNA"/>
</dbReference>
<dbReference type="RefSeq" id="WP_031471804.1">
    <property type="nucleotide sequence ID" value="NZ_FOIL01000002.1"/>
</dbReference>
<dbReference type="Proteomes" id="UP000199820">
    <property type="component" value="Unassembled WGS sequence"/>
</dbReference>
<evidence type="ECO:0000259" key="4">
    <source>
        <dbReference type="PROSITE" id="PS51063"/>
    </source>
</evidence>
<dbReference type="SUPFAM" id="SSF46785">
    <property type="entry name" value="Winged helix' DNA-binding domain"/>
    <property type="match status" value="1"/>
</dbReference>
<keyword evidence="3" id="KW-0804">Transcription</keyword>
<keyword evidence="2" id="KW-0238">DNA-binding</keyword>
<evidence type="ECO:0000313" key="6">
    <source>
        <dbReference type="EMBL" id="SFR69524.1"/>
    </source>
</evidence>
<protein>
    <submittedName>
        <fullName evidence="6">cAMP-binding domain of CRP or a regulatory subunit of cAMP-dependent protein kinases</fullName>
    </submittedName>
</protein>
<keyword evidence="7" id="KW-1185">Reference proteome</keyword>
<keyword evidence="1" id="KW-0805">Transcription regulation</keyword>
<dbReference type="InterPro" id="IPR000595">
    <property type="entry name" value="cNMP-bd_dom"/>
</dbReference>
<dbReference type="InterPro" id="IPR014710">
    <property type="entry name" value="RmlC-like_jellyroll"/>
</dbReference>
<dbReference type="Proteomes" id="UP000214760">
    <property type="component" value="Unassembled WGS sequence"/>
</dbReference>
<name>A0A1I6IS07_9FIRM</name>
<dbReference type="GO" id="GO:0006355">
    <property type="term" value="P:regulation of DNA-templated transcription"/>
    <property type="evidence" value="ECO:0007669"/>
    <property type="project" value="InterPro"/>
</dbReference>
<organism evidence="6 8">
    <name type="scientific">[Clostridium] aminophilum</name>
    <dbReference type="NCBI Taxonomy" id="1526"/>
    <lineage>
        <taxon>Bacteria</taxon>
        <taxon>Bacillati</taxon>
        <taxon>Bacillota</taxon>
        <taxon>Clostridia</taxon>
        <taxon>Lachnospirales</taxon>
        <taxon>Lachnospiraceae</taxon>
    </lineage>
</organism>
<dbReference type="SMART" id="SM00419">
    <property type="entry name" value="HTH_CRP"/>
    <property type="match status" value="1"/>
</dbReference>
<dbReference type="Pfam" id="PF00027">
    <property type="entry name" value="cNMP_binding"/>
    <property type="match status" value="1"/>
</dbReference>
<dbReference type="InterPro" id="IPR018490">
    <property type="entry name" value="cNMP-bd_dom_sf"/>
</dbReference>
<dbReference type="PROSITE" id="PS51063">
    <property type="entry name" value="HTH_CRP_2"/>
    <property type="match status" value="1"/>
</dbReference>
<evidence type="ECO:0000313" key="7">
    <source>
        <dbReference type="Proteomes" id="UP000199820"/>
    </source>
</evidence>
<keyword evidence="6" id="KW-0418">Kinase</keyword>
<dbReference type="eggNOG" id="COG0664">
    <property type="taxonomic scope" value="Bacteria"/>
</dbReference>
<gene>
    <name evidence="6" type="ORF">SAMN02910262_00720</name>
    <name evidence="5" type="ORF">SAMN04487771_1002104</name>
</gene>
<dbReference type="AlphaFoldDB" id="A0A1I6IS07"/>
<reference evidence="7 8" key="1">
    <citation type="submission" date="2016-10" db="EMBL/GenBank/DDBJ databases">
        <authorList>
            <person name="de Groot N.N."/>
        </authorList>
    </citation>
    <scope>NUCLEOTIDE SEQUENCE [LARGE SCALE GENOMIC DNA]</scope>
    <source>
        <strain evidence="6 8">F</strain>
        <strain evidence="5 7">KH1P1</strain>
    </source>
</reference>
<dbReference type="EMBL" id="FOZC01000003">
    <property type="protein sequence ID" value="SFR69524.1"/>
    <property type="molecule type" value="Genomic_DNA"/>
</dbReference>
<dbReference type="Pfam" id="PF13545">
    <property type="entry name" value="HTH_Crp_2"/>
    <property type="match status" value="1"/>
</dbReference>
<evidence type="ECO:0000256" key="2">
    <source>
        <dbReference type="ARBA" id="ARBA00023125"/>
    </source>
</evidence>
<keyword evidence="6" id="KW-0808">Transferase</keyword>
<evidence type="ECO:0000313" key="8">
    <source>
        <dbReference type="Proteomes" id="UP000214760"/>
    </source>
</evidence>
<dbReference type="InterPro" id="IPR012318">
    <property type="entry name" value="HTH_CRP"/>
</dbReference>
<accession>A0A1I6IS07</accession>
<sequence length="221" mass="25049">MRDFSEIPKAKLFRNLTDDEIRQLVRHTSYFISSFKKGAEIFPPDSPISHSGIILSGEIDVMHLSLSGDEELVGRNRTGDIIAPAFCITGIENNLSHFRAAKDSEILFLDIHSLLAHPVNESFYSKFIANLTTILATNNIILNRKIQLLTQKSLSKKLMTYFMQLSRESKSRTFRLSFTREQLAQYISSERSSVCRELGRLQDDGLIRVNGNEITILEPVG</sequence>
<dbReference type="GO" id="GO:0003677">
    <property type="term" value="F:DNA binding"/>
    <property type="evidence" value="ECO:0007669"/>
    <property type="project" value="UniProtKB-KW"/>
</dbReference>
<dbReference type="SUPFAM" id="SSF51206">
    <property type="entry name" value="cAMP-binding domain-like"/>
    <property type="match status" value="1"/>
</dbReference>
<dbReference type="CDD" id="cd00038">
    <property type="entry name" value="CAP_ED"/>
    <property type="match status" value="1"/>
</dbReference>
<proteinExistence type="predicted"/>
<feature type="domain" description="HTH crp-type" evidence="4">
    <location>
        <begin position="152"/>
        <end position="220"/>
    </location>
</feature>
<dbReference type="Gene3D" id="2.60.120.10">
    <property type="entry name" value="Jelly Rolls"/>
    <property type="match status" value="1"/>
</dbReference>
<dbReference type="STRING" id="1526.SAMN02910262_00720"/>
<evidence type="ECO:0000256" key="3">
    <source>
        <dbReference type="ARBA" id="ARBA00023163"/>
    </source>
</evidence>